<reference evidence="1 2" key="1">
    <citation type="submission" date="2023-12" db="EMBL/GenBank/DDBJ databases">
        <title>A high-quality genome assembly for Dillenia turbinata (Dilleniales).</title>
        <authorList>
            <person name="Chanderbali A."/>
        </authorList>
    </citation>
    <scope>NUCLEOTIDE SEQUENCE [LARGE SCALE GENOMIC DNA]</scope>
    <source>
        <strain evidence="1">LSX21</strain>
        <tissue evidence="1">Leaf</tissue>
    </source>
</reference>
<dbReference type="Proteomes" id="UP001370490">
    <property type="component" value="Unassembled WGS sequence"/>
</dbReference>
<dbReference type="PANTHER" id="PTHR12112">
    <property type="entry name" value="BNIP - RELATED"/>
    <property type="match status" value="1"/>
</dbReference>
<proteinExistence type="predicted"/>
<keyword evidence="2" id="KW-1185">Reference proteome</keyword>
<evidence type="ECO:0000313" key="1">
    <source>
        <dbReference type="EMBL" id="KAK6945708.1"/>
    </source>
</evidence>
<dbReference type="GO" id="GO:0004309">
    <property type="term" value="F:exopolyphosphatase activity"/>
    <property type="evidence" value="ECO:0007669"/>
    <property type="project" value="TreeGrafter"/>
</dbReference>
<dbReference type="EMBL" id="JBAMMX010000002">
    <property type="protein sequence ID" value="KAK6945708.1"/>
    <property type="molecule type" value="Genomic_DNA"/>
</dbReference>
<feature type="non-terminal residue" evidence="1">
    <location>
        <position position="126"/>
    </location>
</feature>
<dbReference type="InterPro" id="IPR038763">
    <property type="entry name" value="DHH_sf"/>
</dbReference>
<name>A0AAN8ZSX3_9MAGN</name>
<accession>A0AAN8ZSX3</accession>
<dbReference type="SUPFAM" id="SSF64182">
    <property type="entry name" value="DHH phosphoesterases"/>
    <property type="match status" value="1"/>
</dbReference>
<dbReference type="AlphaFoldDB" id="A0AAN8ZSX3"/>
<comment type="caution">
    <text evidence="1">The sequence shown here is derived from an EMBL/GenBank/DDBJ whole genome shotgun (WGS) entry which is preliminary data.</text>
</comment>
<evidence type="ECO:0000313" key="2">
    <source>
        <dbReference type="Proteomes" id="UP001370490"/>
    </source>
</evidence>
<organism evidence="1 2">
    <name type="scientific">Dillenia turbinata</name>
    <dbReference type="NCBI Taxonomy" id="194707"/>
    <lineage>
        <taxon>Eukaryota</taxon>
        <taxon>Viridiplantae</taxon>
        <taxon>Streptophyta</taxon>
        <taxon>Embryophyta</taxon>
        <taxon>Tracheophyta</taxon>
        <taxon>Spermatophyta</taxon>
        <taxon>Magnoliopsida</taxon>
        <taxon>eudicotyledons</taxon>
        <taxon>Gunneridae</taxon>
        <taxon>Pentapetalae</taxon>
        <taxon>Dilleniales</taxon>
        <taxon>Dilleniaceae</taxon>
        <taxon>Dillenia</taxon>
    </lineage>
</organism>
<dbReference type="GO" id="GO:0005737">
    <property type="term" value="C:cytoplasm"/>
    <property type="evidence" value="ECO:0007669"/>
    <property type="project" value="TreeGrafter"/>
</dbReference>
<dbReference type="PANTHER" id="PTHR12112:SF52">
    <property type="entry name" value="DHHA2 DOMAIN-CONTAINING PROTEIN"/>
    <property type="match status" value="1"/>
</dbReference>
<gene>
    <name evidence="1" type="ORF">RJ641_013252</name>
</gene>
<sequence length="126" mass="14138">MNRLVMTQMYEERLGSIHLALKVLYSMVTATISEGSSCALVAEKFATNLPEVLAGRGFSRLLLSGILFDTENLTGPQCTLKDKYMATLLIKGAGRYGCDVRYKMYDLSDLKMGDILRKEFKKLTRV</sequence>
<protein>
    <submittedName>
        <fullName evidence="1">Uncharacterized protein</fullName>
    </submittedName>
</protein>
<dbReference type="Gene3D" id="3.90.1640.10">
    <property type="entry name" value="inorganic pyrophosphatase (n-terminal core)"/>
    <property type="match status" value="1"/>
</dbReference>